<evidence type="ECO:0000313" key="3">
    <source>
        <dbReference type="EMBL" id="RLQ21201.1"/>
    </source>
</evidence>
<dbReference type="PANTHER" id="PTHR10900">
    <property type="entry name" value="PERIOSTIN-RELATED"/>
    <property type="match status" value="1"/>
</dbReference>
<protein>
    <submittedName>
        <fullName evidence="3">Fasciclin domain-containing protein</fullName>
    </submittedName>
</protein>
<comment type="caution">
    <text evidence="3">The sequence shown here is derived from an EMBL/GenBank/DDBJ whole genome shotgun (WGS) entry which is preliminary data.</text>
</comment>
<dbReference type="Gene3D" id="2.30.180.10">
    <property type="entry name" value="FAS1 domain"/>
    <property type="match status" value="1"/>
</dbReference>
<dbReference type="SMART" id="SM00554">
    <property type="entry name" value="FAS1"/>
    <property type="match status" value="1"/>
</dbReference>
<dbReference type="Pfam" id="PF02469">
    <property type="entry name" value="Fasciclin"/>
    <property type="match status" value="1"/>
</dbReference>
<name>A0A3L7DYY2_9GAMM</name>
<organism evidence="3 4">
    <name type="scientific">Seongchinamella sediminis</name>
    <dbReference type="NCBI Taxonomy" id="2283635"/>
    <lineage>
        <taxon>Bacteria</taxon>
        <taxon>Pseudomonadati</taxon>
        <taxon>Pseudomonadota</taxon>
        <taxon>Gammaproteobacteria</taxon>
        <taxon>Cellvibrionales</taxon>
        <taxon>Halieaceae</taxon>
        <taxon>Seongchinamella</taxon>
    </lineage>
</organism>
<gene>
    <name evidence="3" type="ORF">DWB85_14065</name>
</gene>
<dbReference type="GO" id="GO:0005615">
    <property type="term" value="C:extracellular space"/>
    <property type="evidence" value="ECO:0007669"/>
    <property type="project" value="TreeGrafter"/>
</dbReference>
<dbReference type="InterPro" id="IPR050904">
    <property type="entry name" value="Adhesion/Biosynth-related"/>
</dbReference>
<evidence type="ECO:0000313" key="4">
    <source>
        <dbReference type="Proteomes" id="UP000265509"/>
    </source>
</evidence>
<feature type="chain" id="PRO_5018199218" evidence="1">
    <location>
        <begin position="29"/>
        <end position="179"/>
    </location>
</feature>
<dbReference type="FunFam" id="2.30.180.10:FF:000032">
    <property type="entry name" value="Fasciclin domain-containing protein, putative"/>
    <property type="match status" value="1"/>
</dbReference>
<dbReference type="InterPro" id="IPR000782">
    <property type="entry name" value="FAS1_domain"/>
</dbReference>
<proteinExistence type="predicted"/>
<sequence>MELTMKTKLTALLASAVFSFTLASGASAQSFGDCVSTNKAQFDGTIVDAAIATPELSTLVDLVVAAGLDDALATTEEITVFAPTNDAFGALPPELVEVVAGNTDLLTGILTYHVTMGHPDPRKLSGAVAQRKETLQGQSVYFSRSNGEPRVNNAGVACQGVQTDNGTVWIIDSVLLPAL</sequence>
<accession>A0A3L7DYY2</accession>
<dbReference type="PANTHER" id="PTHR10900:SF77">
    <property type="entry name" value="FI19380P1"/>
    <property type="match status" value="1"/>
</dbReference>
<keyword evidence="1" id="KW-0732">Signal</keyword>
<dbReference type="SUPFAM" id="SSF82153">
    <property type="entry name" value="FAS1 domain"/>
    <property type="match status" value="1"/>
</dbReference>
<evidence type="ECO:0000256" key="1">
    <source>
        <dbReference type="SAM" id="SignalP"/>
    </source>
</evidence>
<keyword evidence="4" id="KW-1185">Reference proteome</keyword>
<dbReference type="AlphaFoldDB" id="A0A3L7DYY2"/>
<dbReference type="Proteomes" id="UP000265509">
    <property type="component" value="Unassembled WGS sequence"/>
</dbReference>
<dbReference type="InterPro" id="IPR036378">
    <property type="entry name" value="FAS1_dom_sf"/>
</dbReference>
<evidence type="ECO:0000259" key="2">
    <source>
        <dbReference type="PROSITE" id="PS50213"/>
    </source>
</evidence>
<dbReference type="PROSITE" id="PS50213">
    <property type="entry name" value="FAS1"/>
    <property type="match status" value="1"/>
</dbReference>
<feature type="domain" description="FAS1" evidence="2">
    <location>
        <begin position="43"/>
        <end position="175"/>
    </location>
</feature>
<reference evidence="3 4" key="1">
    <citation type="submission" date="2018-07" db="EMBL/GenBank/DDBJ databases">
        <title>Halioglobus sp. genome submission.</title>
        <authorList>
            <person name="Ye M.-Q."/>
            <person name="Du Z.-J."/>
        </authorList>
    </citation>
    <scope>NUCLEOTIDE SEQUENCE [LARGE SCALE GENOMIC DNA]</scope>
    <source>
        <strain evidence="3 4">U0301</strain>
    </source>
</reference>
<dbReference type="EMBL" id="QRAN01000015">
    <property type="protein sequence ID" value="RLQ21201.1"/>
    <property type="molecule type" value="Genomic_DNA"/>
</dbReference>
<feature type="signal peptide" evidence="1">
    <location>
        <begin position="1"/>
        <end position="28"/>
    </location>
</feature>